<feature type="domain" description="(S)-ureidoglycine aminohydrolase cupin" evidence="1">
    <location>
        <begin position="91"/>
        <end position="148"/>
    </location>
</feature>
<reference evidence="2" key="2">
    <citation type="submission" date="2024-10" db="UniProtKB">
        <authorList>
            <consortium name="EnsemblProtists"/>
        </authorList>
    </citation>
    <scope>IDENTIFICATION</scope>
</reference>
<protein>
    <recommendedName>
        <fullName evidence="1">(S)-ureidoglycine aminohydrolase cupin domain-containing protein</fullName>
    </recommendedName>
</protein>
<dbReference type="AlphaFoldDB" id="A0A0D3KAW4"/>
<organism evidence="2 3">
    <name type="scientific">Emiliania huxleyi (strain CCMP1516)</name>
    <dbReference type="NCBI Taxonomy" id="280463"/>
    <lineage>
        <taxon>Eukaryota</taxon>
        <taxon>Haptista</taxon>
        <taxon>Haptophyta</taxon>
        <taxon>Prymnesiophyceae</taxon>
        <taxon>Isochrysidales</taxon>
        <taxon>Noelaerhabdaceae</taxon>
        <taxon>Emiliania</taxon>
    </lineage>
</organism>
<proteinExistence type="predicted"/>
<dbReference type="InterPro" id="IPR011051">
    <property type="entry name" value="RmlC_Cupin_sf"/>
</dbReference>
<reference evidence="3" key="1">
    <citation type="journal article" date="2013" name="Nature">
        <title>Pan genome of the phytoplankton Emiliania underpins its global distribution.</title>
        <authorList>
            <person name="Read B.A."/>
            <person name="Kegel J."/>
            <person name="Klute M.J."/>
            <person name="Kuo A."/>
            <person name="Lefebvre S.C."/>
            <person name="Maumus F."/>
            <person name="Mayer C."/>
            <person name="Miller J."/>
            <person name="Monier A."/>
            <person name="Salamov A."/>
            <person name="Young J."/>
            <person name="Aguilar M."/>
            <person name="Claverie J.M."/>
            <person name="Frickenhaus S."/>
            <person name="Gonzalez K."/>
            <person name="Herman E.K."/>
            <person name="Lin Y.C."/>
            <person name="Napier J."/>
            <person name="Ogata H."/>
            <person name="Sarno A.F."/>
            <person name="Shmutz J."/>
            <person name="Schroeder D."/>
            <person name="de Vargas C."/>
            <person name="Verret F."/>
            <person name="von Dassow P."/>
            <person name="Valentin K."/>
            <person name="Van de Peer Y."/>
            <person name="Wheeler G."/>
            <person name="Dacks J.B."/>
            <person name="Delwiche C.F."/>
            <person name="Dyhrman S.T."/>
            <person name="Glockner G."/>
            <person name="John U."/>
            <person name="Richards T."/>
            <person name="Worden A.Z."/>
            <person name="Zhang X."/>
            <person name="Grigoriev I.V."/>
            <person name="Allen A.E."/>
            <person name="Bidle K."/>
            <person name="Borodovsky M."/>
            <person name="Bowler C."/>
            <person name="Brownlee C."/>
            <person name="Cock J.M."/>
            <person name="Elias M."/>
            <person name="Gladyshev V.N."/>
            <person name="Groth M."/>
            <person name="Guda C."/>
            <person name="Hadaegh A."/>
            <person name="Iglesias-Rodriguez M.D."/>
            <person name="Jenkins J."/>
            <person name="Jones B.M."/>
            <person name="Lawson T."/>
            <person name="Leese F."/>
            <person name="Lindquist E."/>
            <person name="Lobanov A."/>
            <person name="Lomsadze A."/>
            <person name="Malik S.B."/>
            <person name="Marsh M.E."/>
            <person name="Mackinder L."/>
            <person name="Mock T."/>
            <person name="Mueller-Roeber B."/>
            <person name="Pagarete A."/>
            <person name="Parker M."/>
            <person name="Probert I."/>
            <person name="Quesneville H."/>
            <person name="Raines C."/>
            <person name="Rensing S.A."/>
            <person name="Riano-Pachon D.M."/>
            <person name="Richier S."/>
            <person name="Rokitta S."/>
            <person name="Shiraiwa Y."/>
            <person name="Soanes D.M."/>
            <person name="van der Giezen M."/>
            <person name="Wahlund T.M."/>
            <person name="Williams B."/>
            <person name="Wilson W."/>
            <person name="Wolfe G."/>
            <person name="Wurch L.L."/>
        </authorList>
    </citation>
    <scope>NUCLEOTIDE SEQUENCE</scope>
</reference>
<dbReference type="InterPro" id="IPR014710">
    <property type="entry name" value="RmlC-like_jellyroll"/>
</dbReference>
<evidence type="ECO:0000259" key="1">
    <source>
        <dbReference type="Pfam" id="PF05899"/>
    </source>
</evidence>
<dbReference type="PANTHER" id="PTHR16128">
    <property type="entry name" value="FAD/NAD(P)-BINDING OXIDOREDUCTASE FAMILY PROTEIN"/>
    <property type="match status" value="1"/>
</dbReference>
<keyword evidence="3" id="KW-1185">Reference proteome</keyword>
<dbReference type="GeneID" id="17278172"/>
<accession>A0A0D3KAW4</accession>
<dbReference type="Proteomes" id="UP000013827">
    <property type="component" value="Unassembled WGS sequence"/>
</dbReference>
<dbReference type="InterPro" id="IPR008579">
    <property type="entry name" value="UGlyAH_Cupin_dom"/>
</dbReference>
<dbReference type="EnsemblProtists" id="EOD32899">
    <property type="protein sequence ID" value="EOD32899"/>
    <property type="gene ID" value="EMIHUDRAFT_230294"/>
</dbReference>
<dbReference type="PaxDb" id="2903-EOD32899"/>
<name>A0A0D3KAW4_EMIH1</name>
<evidence type="ECO:0000313" key="2">
    <source>
        <dbReference type="EnsemblProtists" id="EOD32899"/>
    </source>
</evidence>
<dbReference type="HOGENOM" id="CLU_1478796_0_0_1"/>
<dbReference type="RefSeq" id="XP_005785328.1">
    <property type="nucleotide sequence ID" value="XM_005785271.1"/>
</dbReference>
<sequence>AQLQRVAAQLLEALRGALHAPLPPVAYVHAQRWQAGITRAPLGLEPPCASWEEYGLFACGDWAAKEAKVEEAALSGLAAAQAFRESRWWDAPGREAAAEERCLVTAGRATLWPEGGGPPVEIAKGDWVTFRRGFQCTWVVNEDIAKRYAYFDAEGAELACETLDFLSLLSFLKQNRPPNLQEE</sequence>
<dbReference type="PANTHER" id="PTHR16128:SF5">
    <property type="entry name" value="FAD_NAD(P)-BINDING OXIDOREDUCTASE FAMILY PROTEIN"/>
    <property type="match status" value="1"/>
</dbReference>
<dbReference type="Gene3D" id="2.60.120.10">
    <property type="entry name" value="Jelly Rolls"/>
    <property type="match status" value="1"/>
</dbReference>
<dbReference type="SUPFAM" id="SSF51182">
    <property type="entry name" value="RmlC-like cupins"/>
    <property type="match status" value="1"/>
</dbReference>
<dbReference type="KEGG" id="ehx:EMIHUDRAFT_230294"/>
<evidence type="ECO:0000313" key="3">
    <source>
        <dbReference type="Proteomes" id="UP000013827"/>
    </source>
</evidence>
<dbReference type="Pfam" id="PF05899">
    <property type="entry name" value="Cupin_3"/>
    <property type="match status" value="1"/>
</dbReference>